<dbReference type="Proteomes" id="UP000018426">
    <property type="component" value="Unassembled WGS sequence"/>
</dbReference>
<dbReference type="Gene3D" id="1.10.150.130">
    <property type="match status" value="1"/>
</dbReference>
<dbReference type="InterPro" id="IPR010998">
    <property type="entry name" value="Integrase_recombinase_N"/>
</dbReference>
<sequence length="188" mass="21679">MLTDAQVRKIKPAEKKTKYSDEKGMYLEVTPSGGMYWCMKFRFQGKENIFSIGTYPDTTLAQARRIRDEARLKLKDGINPNEAKKQKKLQVDESTLFRALAMEWMQDRKAIIKEATYLRDLSVFEKDLFPVLGDMPIDQIKGKDVLACAKKIEERGALEMAKRSIPLTGRIFRFSIRKGIIENDPTHT</sequence>
<dbReference type="PATRIC" id="fig|1217671.3.peg.1554"/>
<dbReference type="SUPFAM" id="SSF56349">
    <property type="entry name" value="DNA breaking-rejoining enzymes"/>
    <property type="match status" value="1"/>
</dbReference>
<dbReference type="AlphaFoldDB" id="N8Q3N0"/>
<evidence type="ECO:0000313" key="6">
    <source>
        <dbReference type="EMBL" id="ENU33366.1"/>
    </source>
</evidence>
<dbReference type="Pfam" id="PF22022">
    <property type="entry name" value="Phage_int_M"/>
    <property type="match status" value="1"/>
</dbReference>
<dbReference type="PANTHER" id="PTHR30629">
    <property type="entry name" value="PROPHAGE INTEGRASE"/>
    <property type="match status" value="1"/>
</dbReference>
<comment type="similarity">
    <text evidence="1">Belongs to the 'phage' integrase family.</text>
</comment>
<dbReference type="Gene3D" id="3.30.160.390">
    <property type="entry name" value="Integrase, DNA-binding domain"/>
    <property type="match status" value="1"/>
</dbReference>
<dbReference type="HOGENOM" id="CLU_027562_45_3_6"/>
<evidence type="ECO:0000313" key="7">
    <source>
        <dbReference type="Proteomes" id="UP000018426"/>
    </source>
</evidence>
<evidence type="ECO:0000256" key="3">
    <source>
        <dbReference type="ARBA" id="ARBA00023125"/>
    </source>
</evidence>
<dbReference type="Pfam" id="PF13356">
    <property type="entry name" value="Arm-DNA-bind_3"/>
    <property type="match status" value="1"/>
</dbReference>
<dbReference type="InterPro" id="IPR038488">
    <property type="entry name" value="Integrase_DNA-bd_sf"/>
</dbReference>
<dbReference type="InterPro" id="IPR050808">
    <property type="entry name" value="Phage_Integrase"/>
</dbReference>
<dbReference type="GO" id="GO:0003677">
    <property type="term" value="F:DNA binding"/>
    <property type="evidence" value="ECO:0007669"/>
    <property type="project" value="UniProtKB-KW"/>
</dbReference>
<dbReference type="GO" id="GO:0015074">
    <property type="term" value="P:DNA integration"/>
    <property type="evidence" value="ECO:0007669"/>
    <property type="project" value="UniProtKB-KW"/>
</dbReference>
<evidence type="ECO:0000259" key="5">
    <source>
        <dbReference type="Pfam" id="PF22022"/>
    </source>
</evidence>
<evidence type="ECO:0000256" key="1">
    <source>
        <dbReference type="ARBA" id="ARBA00008857"/>
    </source>
</evidence>
<dbReference type="EMBL" id="APOL01000025">
    <property type="protein sequence ID" value="ENU33366.1"/>
    <property type="molecule type" value="Genomic_DNA"/>
</dbReference>
<name>N8Q3N0_9GAMM</name>
<keyword evidence="3" id="KW-0238">DNA-binding</keyword>
<organism evidence="6 7">
    <name type="scientific">Acinetobacter parvus NIPH 1103</name>
    <dbReference type="NCBI Taxonomy" id="1217671"/>
    <lineage>
        <taxon>Bacteria</taxon>
        <taxon>Pseudomonadati</taxon>
        <taxon>Pseudomonadota</taxon>
        <taxon>Gammaproteobacteria</taxon>
        <taxon>Moraxellales</taxon>
        <taxon>Moraxellaceae</taxon>
        <taxon>Acinetobacter</taxon>
    </lineage>
</organism>
<feature type="domain" description="Phage integrase central" evidence="5">
    <location>
        <begin position="97"/>
        <end position="187"/>
    </location>
</feature>
<dbReference type="InterPro" id="IPR011010">
    <property type="entry name" value="DNA_brk_join_enz"/>
</dbReference>
<dbReference type="PANTHER" id="PTHR30629:SF2">
    <property type="entry name" value="PROPHAGE INTEGRASE INTS-RELATED"/>
    <property type="match status" value="1"/>
</dbReference>
<accession>N8Q3N0</accession>
<proteinExistence type="inferred from homology"/>
<dbReference type="InterPro" id="IPR025166">
    <property type="entry name" value="Integrase_DNA_bind_dom"/>
</dbReference>
<dbReference type="STRING" id="134533.GCA_001485085_01072"/>
<comment type="caution">
    <text evidence="6">The sequence shown here is derived from an EMBL/GenBank/DDBJ whole genome shotgun (WGS) entry which is preliminary data.</text>
</comment>
<evidence type="ECO:0000259" key="4">
    <source>
        <dbReference type="Pfam" id="PF13356"/>
    </source>
</evidence>
<gene>
    <name evidence="6" type="ORF">F989_01568</name>
</gene>
<keyword evidence="2" id="KW-0229">DNA integration</keyword>
<dbReference type="InterPro" id="IPR053876">
    <property type="entry name" value="Phage_int_M"/>
</dbReference>
<feature type="domain" description="Integrase DNA-binding" evidence="4">
    <location>
        <begin position="2"/>
        <end position="87"/>
    </location>
</feature>
<reference evidence="6 7" key="1">
    <citation type="submission" date="2013-02" db="EMBL/GenBank/DDBJ databases">
        <title>The Genome Sequence of Acinetobacter parvus NIPH 1103.</title>
        <authorList>
            <consortium name="The Broad Institute Genome Sequencing Platform"/>
            <consortium name="The Broad Institute Genome Sequencing Center for Infectious Disease"/>
            <person name="Cerqueira G."/>
            <person name="Feldgarden M."/>
            <person name="Courvalin P."/>
            <person name="Perichon B."/>
            <person name="Grillot-Courvalin C."/>
            <person name="Clermont D."/>
            <person name="Rocha E."/>
            <person name="Yoon E.-J."/>
            <person name="Nemec A."/>
            <person name="Walker B."/>
            <person name="Young S.K."/>
            <person name="Zeng Q."/>
            <person name="Gargeya S."/>
            <person name="Fitzgerald M."/>
            <person name="Haas B."/>
            <person name="Abouelleil A."/>
            <person name="Alvarado L."/>
            <person name="Arachchi H.M."/>
            <person name="Berlin A.M."/>
            <person name="Chapman S.B."/>
            <person name="Dewar J."/>
            <person name="Goldberg J."/>
            <person name="Griggs A."/>
            <person name="Gujja S."/>
            <person name="Hansen M."/>
            <person name="Howarth C."/>
            <person name="Imamovic A."/>
            <person name="Larimer J."/>
            <person name="McCowan C."/>
            <person name="Murphy C."/>
            <person name="Neiman D."/>
            <person name="Pearson M."/>
            <person name="Priest M."/>
            <person name="Roberts A."/>
            <person name="Saif S."/>
            <person name="Shea T."/>
            <person name="Sisk P."/>
            <person name="Sykes S."/>
            <person name="Wortman J."/>
            <person name="Nusbaum C."/>
            <person name="Birren B."/>
        </authorList>
    </citation>
    <scope>NUCLEOTIDE SEQUENCE [LARGE SCALE GENOMIC DNA]</scope>
    <source>
        <strain evidence="6 7">NIPH 1103</strain>
    </source>
</reference>
<evidence type="ECO:0008006" key="8">
    <source>
        <dbReference type="Google" id="ProtNLM"/>
    </source>
</evidence>
<evidence type="ECO:0000256" key="2">
    <source>
        <dbReference type="ARBA" id="ARBA00022908"/>
    </source>
</evidence>
<protein>
    <recommendedName>
        <fullName evidence="8">Integrase DNA-binding domain-containing protein</fullName>
    </recommendedName>
</protein>